<keyword evidence="2" id="KW-0808">Transferase</keyword>
<dbReference type="PIRSF" id="PIRSF016202">
    <property type="entry name" value="PH1107"/>
    <property type="match status" value="1"/>
</dbReference>
<name>A0A1F6VFM3_9BACT</name>
<accession>A0A1F6VFM3</accession>
<dbReference type="CDD" id="cd18614">
    <property type="entry name" value="GH130"/>
    <property type="match status" value="1"/>
</dbReference>
<sequence>MYSLTRYEGGPILEPNDNLNWEKEGVFNPGIARTERGVVMLYRAVGETESYVSHLGLATSEDGVTFKRVSDKPIFGPKESFDMWGTEDPRITKIEGDFYITYVALEKPVMSDGRLADHIETSTALLKTRDFTSFENLGIISVKNSDNKDIVLFPRKINGRYCMLHRPNHWHKSWCDHLKATGQPLSWPCELDIVPANPSIWIAWSDDLLVWKDHQVLLQSSNHGDSKIGPGLPPIETKEGWLVIYHHVVFTETKDSFYYSARVALFDLDDPTRLIGKLPHHILAPEMPYEKEKISSIVFPTGGFVEGDKLFVYYGASDRYVCLATGPLSQLLAELKQANITS</sequence>
<dbReference type="SUPFAM" id="SSF75005">
    <property type="entry name" value="Arabinanase/levansucrase/invertase"/>
    <property type="match status" value="1"/>
</dbReference>
<dbReference type="PANTHER" id="PTHR34106">
    <property type="entry name" value="GLYCOSIDASE"/>
    <property type="match status" value="1"/>
</dbReference>
<organism evidence="4 5">
    <name type="scientific">Candidatus Nomurabacteria bacterium RIFCSPHIGHO2_01_FULL_42_15</name>
    <dbReference type="NCBI Taxonomy" id="1801742"/>
    <lineage>
        <taxon>Bacteria</taxon>
        <taxon>Candidatus Nomuraibacteriota</taxon>
    </lineage>
</organism>
<dbReference type="GO" id="GO:0016757">
    <property type="term" value="F:glycosyltransferase activity"/>
    <property type="evidence" value="ECO:0007669"/>
    <property type="project" value="UniProtKB-KW"/>
</dbReference>
<dbReference type="EMBL" id="MFTS01000003">
    <property type="protein sequence ID" value="OGI68369.1"/>
    <property type="molecule type" value="Genomic_DNA"/>
</dbReference>
<keyword evidence="1" id="KW-0328">Glycosyltransferase</keyword>
<evidence type="ECO:0000256" key="1">
    <source>
        <dbReference type="ARBA" id="ARBA00022676"/>
    </source>
</evidence>
<dbReference type="Gene3D" id="2.115.10.20">
    <property type="entry name" value="Glycosyl hydrolase domain, family 43"/>
    <property type="match status" value="1"/>
</dbReference>
<gene>
    <name evidence="4" type="ORF">A2738_00580</name>
</gene>
<reference evidence="4 5" key="1">
    <citation type="journal article" date="2016" name="Nat. Commun.">
        <title>Thousands of microbial genomes shed light on interconnected biogeochemical processes in an aquifer system.</title>
        <authorList>
            <person name="Anantharaman K."/>
            <person name="Brown C.T."/>
            <person name="Hug L.A."/>
            <person name="Sharon I."/>
            <person name="Castelle C.J."/>
            <person name="Probst A.J."/>
            <person name="Thomas B.C."/>
            <person name="Singh A."/>
            <person name="Wilkins M.J."/>
            <person name="Karaoz U."/>
            <person name="Brodie E.L."/>
            <person name="Williams K.H."/>
            <person name="Hubbard S.S."/>
            <person name="Banfield J.F."/>
        </authorList>
    </citation>
    <scope>NUCLEOTIDE SEQUENCE [LARGE SCALE GENOMIC DNA]</scope>
</reference>
<dbReference type="InterPro" id="IPR007184">
    <property type="entry name" value="Mannoside_phosphorylase"/>
</dbReference>
<evidence type="ECO:0008006" key="6">
    <source>
        <dbReference type="Google" id="ProtNLM"/>
    </source>
</evidence>
<dbReference type="AlphaFoldDB" id="A0A1F6VFM3"/>
<comment type="caution">
    <text evidence="4">The sequence shown here is derived from an EMBL/GenBank/DDBJ whole genome shotgun (WGS) entry which is preliminary data.</text>
</comment>
<dbReference type="PANTHER" id="PTHR34106:SF5">
    <property type="entry name" value="GLYCOSIDASE"/>
    <property type="match status" value="1"/>
</dbReference>
<evidence type="ECO:0000313" key="5">
    <source>
        <dbReference type="Proteomes" id="UP000178235"/>
    </source>
</evidence>
<evidence type="ECO:0000256" key="2">
    <source>
        <dbReference type="ARBA" id="ARBA00022679"/>
    </source>
</evidence>
<evidence type="ECO:0000313" key="4">
    <source>
        <dbReference type="EMBL" id="OGI68369.1"/>
    </source>
</evidence>
<dbReference type="Pfam" id="PF04041">
    <property type="entry name" value="Glyco_hydro_130"/>
    <property type="match status" value="1"/>
</dbReference>
<proteinExistence type="inferred from homology"/>
<comment type="similarity">
    <text evidence="3">Belongs to the glycosyl hydrolase 130 family.</text>
</comment>
<dbReference type="Proteomes" id="UP000178235">
    <property type="component" value="Unassembled WGS sequence"/>
</dbReference>
<dbReference type="InterPro" id="IPR023296">
    <property type="entry name" value="Glyco_hydro_beta-prop_sf"/>
</dbReference>
<evidence type="ECO:0000256" key="3">
    <source>
        <dbReference type="ARBA" id="ARBA00024356"/>
    </source>
</evidence>
<protein>
    <recommendedName>
        <fullName evidence="6">Glycosidase</fullName>
    </recommendedName>
</protein>